<proteinExistence type="predicted"/>
<dbReference type="RefSeq" id="WP_243797161.1">
    <property type="nucleotide sequence ID" value="NZ_CP094669.1"/>
</dbReference>
<gene>
    <name evidence="2" type="ORF">MTX78_18050</name>
</gene>
<feature type="region of interest" description="Disordered" evidence="1">
    <location>
        <begin position="26"/>
        <end position="47"/>
    </location>
</feature>
<accession>A0ABY4CUR8</accession>
<evidence type="ECO:0000313" key="3">
    <source>
        <dbReference type="Proteomes" id="UP000831113"/>
    </source>
</evidence>
<name>A0ABY4CUR8_9BACT</name>
<organism evidence="2 3">
    <name type="scientific">Hymenobacter tibetensis</name>
    <dbReference type="NCBI Taxonomy" id="497967"/>
    <lineage>
        <taxon>Bacteria</taxon>
        <taxon>Pseudomonadati</taxon>
        <taxon>Bacteroidota</taxon>
        <taxon>Cytophagia</taxon>
        <taxon>Cytophagales</taxon>
        <taxon>Hymenobacteraceae</taxon>
        <taxon>Hymenobacter</taxon>
    </lineage>
</organism>
<dbReference type="Proteomes" id="UP000831113">
    <property type="component" value="Chromosome"/>
</dbReference>
<protein>
    <submittedName>
        <fullName evidence="2">Uncharacterized protein</fullName>
    </submittedName>
</protein>
<evidence type="ECO:0000256" key="1">
    <source>
        <dbReference type="SAM" id="MobiDB-lite"/>
    </source>
</evidence>
<dbReference type="PROSITE" id="PS51257">
    <property type="entry name" value="PROKAR_LIPOPROTEIN"/>
    <property type="match status" value="1"/>
</dbReference>
<reference evidence="2 3" key="1">
    <citation type="submission" date="2022-03" db="EMBL/GenBank/DDBJ databases">
        <title>Hymenobactersp. isolated from the air.</title>
        <authorList>
            <person name="Won M."/>
            <person name="Kwon S.-W."/>
        </authorList>
    </citation>
    <scope>NUCLEOTIDE SEQUENCE [LARGE SCALE GENOMIC DNA]</scope>
    <source>
        <strain evidence="2 3">KACC 21982</strain>
    </source>
</reference>
<evidence type="ECO:0000313" key="2">
    <source>
        <dbReference type="EMBL" id="UOG74014.1"/>
    </source>
</evidence>
<keyword evidence="3" id="KW-1185">Reference proteome</keyword>
<sequence>MRYLHSITLLFSLALATSSCEKDDAGIADPKQEATSTSTELYGKDWFDSRQPDSSGFKLYQSPGQTLPFGNNGFRFEANGTFVRYTIAPNDGIMKIPATWTTANGQLFHIKPNNAQLSEYDLRIEALQPSTLKAQIVP</sequence>
<dbReference type="EMBL" id="CP094669">
    <property type="protein sequence ID" value="UOG74014.1"/>
    <property type="molecule type" value="Genomic_DNA"/>
</dbReference>